<keyword evidence="3" id="KW-1185">Reference proteome</keyword>
<gene>
    <name evidence="2" type="ORF">ACFQ1G_02200</name>
</gene>
<keyword evidence="1" id="KW-0732">Signal</keyword>
<feature type="chain" id="PRO_5045064091" evidence="1">
    <location>
        <begin position="21"/>
        <end position="134"/>
    </location>
</feature>
<name>A0ABW3IC02_9FLAO</name>
<organism evidence="2 3">
    <name type="scientific">Salinimicrobium gaetbulicola</name>
    <dbReference type="NCBI Taxonomy" id="999702"/>
    <lineage>
        <taxon>Bacteria</taxon>
        <taxon>Pseudomonadati</taxon>
        <taxon>Bacteroidota</taxon>
        <taxon>Flavobacteriia</taxon>
        <taxon>Flavobacteriales</taxon>
        <taxon>Flavobacteriaceae</taxon>
        <taxon>Salinimicrobium</taxon>
    </lineage>
</organism>
<accession>A0ABW3IC02</accession>
<evidence type="ECO:0000313" key="2">
    <source>
        <dbReference type="EMBL" id="MFD0975592.1"/>
    </source>
</evidence>
<evidence type="ECO:0000313" key="3">
    <source>
        <dbReference type="Proteomes" id="UP001597100"/>
    </source>
</evidence>
<comment type="caution">
    <text evidence="2">The sequence shown here is derived from an EMBL/GenBank/DDBJ whole genome shotgun (WGS) entry which is preliminary data.</text>
</comment>
<sequence>MRTLVLLFSLLFCMTGFSQKTENKENSSENQNNHPYFKLIEPTKYKLHDQQFTFTPEAGRIHIRTNQNSENIDFGDLRKTTDDGLYIMTSSINDNVSFGRFDSLGNFRTLRYDKVKDSVIEERYMKDPIMADAD</sequence>
<evidence type="ECO:0000256" key="1">
    <source>
        <dbReference type="SAM" id="SignalP"/>
    </source>
</evidence>
<dbReference type="Proteomes" id="UP001597100">
    <property type="component" value="Unassembled WGS sequence"/>
</dbReference>
<reference evidence="3" key="1">
    <citation type="journal article" date="2019" name="Int. J. Syst. Evol. Microbiol.">
        <title>The Global Catalogue of Microorganisms (GCM) 10K type strain sequencing project: providing services to taxonomists for standard genome sequencing and annotation.</title>
        <authorList>
            <consortium name="The Broad Institute Genomics Platform"/>
            <consortium name="The Broad Institute Genome Sequencing Center for Infectious Disease"/>
            <person name="Wu L."/>
            <person name="Ma J."/>
        </authorList>
    </citation>
    <scope>NUCLEOTIDE SEQUENCE [LARGE SCALE GENOMIC DNA]</scope>
    <source>
        <strain evidence="3">CCUG 60898</strain>
    </source>
</reference>
<protein>
    <submittedName>
        <fullName evidence="2">Uncharacterized protein</fullName>
    </submittedName>
</protein>
<feature type="signal peptide" evidence="1">
    <location>
        <begin position="1"/>
        <end position="20"/>
    </location>
</feature>
<dbReference type="EMBL" id="JBHTJP010000032">
    <property type="protein sequence ID" value="MFD0975592.1"/>
    <property type="molecule type" value="Genomic_DNA"/>
</dbReference>
<proteinExistence type="predicted"/>
<dbReference type="RefSeq" id="WP_380736628.1">
    <property type="nucleotide sequence ID" value="NZ_JBHTJP010000032.1"/>
</dbReference>